<dbReference type="AlphaFoldDB" id="A0A0C4DW11"/>
<dbReference type="OrthoDB" id="428854at2759"/>
<reference evidence="2" key="3">
    <citation type="submission" date="2011-03" db="EMBL/GenBank/DDBJ databases">
        <title>Annotation of Magnaporthe poae ATCC 64411.</title>
        <authorList>
            <person name="Ma L.-J."/>
            <person name="Dead R."/>
            <person name="Young S.K."/>
            <person name="Zeng Q."/>
            <person name="Gargeya S."/>
            <person name="Fitzgerald M."/>
            <person name="Haas B."/>
            <person name="Abouelleil A."/>
            <person name="Alvarado L."/>
            <person name="Arachchi H.M."/>
            <person name="Berlin A."/>
            <person name="Brown A."/>
            <person name="Chapman S.B."/>
            <person name="Chen Z."/>
            <person name="Dunbar C."/>
            <person name="Freedman E."/>
            <person name="Gearin G."/>
            <person name="Gellesch M."/>
            <person name="Goldberg J."/>
            <person name="Griggs A."/>
            <person name="Gujja S."/>
            <person name="Heiman D."/>
            <person name="Howarth C."/>
            <person name="Larson L."/>
            <person name="Lui A."/>
            <person name="MacDonald P.J.P."/>
            <person name="Mehta T."/>
            <person name="Montmayeur A."/>
            <person name="Murphy C."/>
            <person name="Neiman D."/>
            <person name="Pearson M."/>
            <person name="Priest M."/>
            <person name="Roberts A."/>
            <person name="Saif S."/>
            <person name="Shea T."/>
            <person name="Shenoy N."/>
            <person name="Sisk P."/>
            <person name="Stolte C."/>
            <person name="Sykes S."/>
            <person name="Yandava C."/>
            <person name="Wortman J."/>
            <person name="Nusbaum C."/>
            <person name="Birren B."/>
        </authorList>
    </citation>
    <scope>NUCLEOTIDE SEQUENCE</scope>
    <source>
        <strain evidence="2">ATCC 64411</strain>
    </source>
</reference>
<dbReference type="EMBL" id="GL876968">
    <property type="protein sequence ID" value="KLU85149.1"/>
    <property type="molecule type" value="Genomic_DNA"/>
</dbReference>
<reference evidence="2" key="2">
    <citation type="submission" date="2010-05" db="EMBL/GenBank/DDBJ databases">
        <title>The Genome Sequence of Magnaporthe poae strain ATCC 64411.</title>
        <authorList>
            <consortium name="The Broad Institute Genome Sequencing Platform"/>
            <consortium name="Broad Institute Genome Sequencing Center for Infectious Disease"/>
            <person name="Ma L.-J."/>
            <person name="Dead R."/>
            <person name="Young S."/>
            <person name="Zeng Q."/>
            <person name="Koehrsen M."/>
            <person name="Alvarado L."/>
            <person name="Berlin A."/>
            <person name="Chapman S.B."/>
            <person name="Chen Z."/>
            <person name="Freedman E."/>
            <person name="Gellesch M."/>
            <person name="Goldberg J."/>
            <person name="Griggs A."/>
            <person name="Gujja S."/>
            <person name="Heilman E.R."/>
            <person name="Heiman D."/>
            <person name="Hepburn T."/>
            <person name="Howarth C."/>
            <person name="Jen D."/>
            <person name="Larson L."/>
            <person name="Mehta T."/>
            <person name="Neiman D."/>
            <person name="Pearson M."/>
            <person name="Roberts A."/>
            <person name="Saif S."/>
            <person name="Shea T."/>
            <person name="Shenoy N."/>
            <person name="Sisk P."/>
            <person name="Stolte C."/>
            <person name="Sykes S."/>
            <person name="Walk T."/>
            <person name="White J."/>
            <person name="Yandava C."/>
            <person name="Haas B."/>
            <person name="Nusbaum C."/>
            <person name="Birren B."/>
        </authorList>
    </citation>
    <scope>NUCLEOTIDE SEQUENCE</scope>
    <source>
        <strain evidence="2">ATCC 64411</strain>
    </source>
</reference>
<gene>
    <name evidence="2" type="ORF">MAPG_04179</name>
</gene>
<feature type="compositionally biased region" description="Low complexity" evidence="1">
    <location>
        <begin position="33"/>
        <end position="44"/>
    </location>
</feature>
<evidence type="ECO:0000313" key="2">
    <source>
        <dbReference type="EMBL" id="KLU85149.1"/>
    </source>
</evidence>
<dbReference type="EnsemblFungi" id="MAPG_04179T0">
    <property type="protein sequence ID" value="MAPG_04179T0"/>
    <property type="gene ID" value="MAPG_04179"/>
</dbReference>
<reference evidence="3" key="5">
    <citation type="submission" date="2015-06" db="UniProtKB">
        <authorList>
            <consortium name="EnsemblFungi"/>
        </authorList>
    </citation>
    <scope>IDENTIFICATION</scope>
    <source>
        <strain evidence="3">ATCC 64411</strain>
    </source>
</reference>
<feature type="compositionally biased region" description="Polar residues" evidence="1">
    <location>
        <begin position="68"/>
        <end position="89"/>
    </location>
</feature>
<feature type="compositionally biased region" description="Polar residues" evidence="1">
    <location>
        <begin position="336"/>
        <end position="345"/>
    </location>
</feature>
<accession>A0A0C4DW11</accession>
<evidence type="ECO:0000313" key="4">
    <source>
        <dbReference type="Proteomes" id="UP000011715"/>
    </source>
</evidence>
<feature type="compositionally biased region" description="Low complexity" evidence="1">
    <location>
        <begin position="498"/>
        <end position="509"/>
    </location>
</feature>
<proteinExistence type="predicted"/>
<feature type="compositionally biased region" description="Low complexity" evidence="1">
    <location>
        <begin position="54"/>
        <end position="67"/>
    </location>
</feature>
<feature type="region of interest" description="Disordered" evidence="1">
    <location>
        <begin position="256"/>
        <end position="650"/>
    </location>
</feature>
<evidence type="ECO:0000313" key="3">
    <source>
        <dbReference type="EnsemblFungi" id="MAPG_04179T0"/>
    </source>
</evidence>
<keyword evidence="4" id="KW-1185">Reference proteome</keyword>
<evidence type="ECO:0000256" key="1">
    <source>
        <dbReference type="SAM" id="MobiDB-lite"/>
    </source>
</evidence>
<dbReference type="VEuPathDB" id="FungiDB:MAPG_04179"/>
<dbReference type="EMBL" id="ADBL01000990">
    <property type="status" value="NOT_ANNOTATED_CDS"/>
    <property type="molecule type" value="Genomic_DNA"/>
</dbReference>
<feature type="compositionally biased region" description="Acidic residues" evidence="1">
    <location>
        <begin position="143"/>
        <end position="154"/>
    </location>
</feature>
<dbReference type="eggNOG" id="ENOG502R2EP">
    <property type="taxonomic scope" value="Eukaryota"/>
</dbReference>
<dbReference type="Proteomes" id="UP000011715">
    <property type="component" value="Unassembled WGS sequence"/>
</dbReference>
<protein>
    <submittedName>
        <fullName evidence="2 3">Uncharacterized protein</fullName>
    </submittedName>
</protein>
<sequence length="672" mass="70627">MAGVSNNPFRRKGPSFATPAAISVPDFPHAHTSSIAASGPSSAADHYFDEALEPASSSTVPTPASSSELFKQQLQSLPKSAQAPPSTSFQKPKPVKKVRVQSPPPSSPEESAFDADFEARFPPDPNNSTAGFALHHPPRSDSESDESEAAADDDPIIRRGSSVSPIQRFSDEGTGLTDRYADGRAGREGQDPRSVEQQQQASSASSGRIPPNPFQRTLGDMEQQYKDGEAGWAAAATSPVGKAPLDVDAFRRLLMTGQSGAPANPHGHHLHQQHANSAHPSLGHHQADAASVTDASSISRQSISDERSSSGHPATETPRTSHEISEPEGEEDQHGLLSSYTTQPLPRTMSRKKPAPPASRHGKLIKVELGKDGPNGVAQTRQDDAGLASPTGSSTDLNKPLPPAPRQQADDFRESVFDREAAGKIPEVDIDPDAPEAEVPAPRPPTPPNASHSITGPLPVPASPEQPQESLVSRFSTSATRKPAPPPRRQAHGRSDSRATVTSTSSMSSPIMTAYPPYSTLEESRTAGADQGHERKVSCESNSGSTPSPSNSVRKSMVMPPPPPPARHYSIRSGGGGGRPASIRSVDSTSRRVEPRESGSTSATGPPPPPPRPRGRVGSRTGGGTADSSKRNSNSGFATPSGGELTPGGAENILADLDALQREIDELRGQMA</sequence>
<feature type="compositionally biased region" description="Low complexity" evidence="1">
    <location>
        <begin position="539"/>
        <end position="552"/>
    </location>
</feature>
<reference evidence="4" key="1">
    <citation type="submission" date="2010-05" db="EMBL/GenBank/DDBJ databases">
        <title>The genome sequence of Magnaporthe poae strain ATCC 64411.</title>
        <authorList>
            <person name="Ma L.-J."/>
            <person name="Dead R."/>
            <person name="Young S."/>
            <person name="Zeng Q."/>
            <person name="Koehrsen M."/>
            <person name="Alvarado L."/>
            <person name="Berlin A."/>
            <person name="Chapman S.B."/>
            <person name="Chen Z."/>
            <person name="Freedman E."/>
            <person name="Gellesch M."/>
            <person name="Goldberg J."/>
            <person name="Griggs A."/>
            <person name="Gujja S."/>
            <person name="Heilman E.R."/>
            <person name="Heiman D."/>
            <person name="Hepburn T."/>
            <person name="Howarth C."/>
            <person name="Jen D."/>
            <person name="Larson L."/>
            <person name="Mehta T."/>
            <person name="Neiman D."/>
            <person name="Pearson M."/>
            <person name="Roberts A."/>
            <person name="Saif S."/>
            <person name="Shea T."/>
            <person name="Shenoy N."/>
            <person name="Sisk P."/>
            <person name="Stolte C."/>
            <person name="Sykes S."/>
            <person name="Walk T."/>
            <person name="White J."/>
            <person name="Yandava C."/>
            <person name="Haas B."/>
            <person name="Nusbaum C."/>
            <person name="Birren B."/>
        </authorList>
    </citation>
    <scope>NUCLEOTIDE SEQUENCE [LARGE SCALE GENOMIC DNA]</scope>
    <source>
        <strain evidence="4">ATCC 64411 / 73-15</strain>
    </source>
</reference>
<organism evidence="3 4">
    <name type="scientific">Magnaporthiopsis poae (strain ATCC 64411 / 73-15)</name>
    <name type="common">Kentucky bluegrass fungus</name>
    <name type="synonym">Magnaporthe poae</name>
    <dbReference type="NCBI Taxonomy" id="644358"/>
    <lineage>
        <taxon>Eukaryota</taxon>
        <taxon>Fungi</taxon>
        <taxon>Dikarya</taxon>
        <taxon>Ascomycota</taxon>
        <taxon>Pezizomycotina</taxon>
        <taxon>Sordariomycetes</taxon>
        <taxon>Sordariomycetidae</taxon>
        <taxon>Magnaporthales</taxon>
        <taxon>Magnaporthaceae</taxon>
        <taxon>Magnaporthiopsis</taxon>
    </lineage>
</organism>
<feature type="region of interest" description="Disordered" evidence="1">
    <location>
        <begin position="1"/>
        <end position="241"/>
    </location>
</feature>
<name>A0A0C4DW11_MAGP6</name>
<dbReference type="STRING" id="644358.A0A0C4DW11"/>
<feature type="compositionally biased region" description="Polar residues" evidence="1">
    <location>
        <begin position="465"/>
        <end position="480"/>
    </location>
</feature>
<feature type="compositionally biased region" description="Basic and acidic residues" evidence="1">
    <location>
        <begin position="408"/>
        <end position="422"/>
    </location>
</feature>
<reference evidence="3" key="4">
    <citation type="journal article" date="2015" name="G3 (Bethesda)">
        <title>Genome sequences of three phytopathogenic species of the Magnaporthaceae family of fungi.</title>
        <authorList>
            <person name="Okagaki L.H."/>
            <person name="Nunes C.C."/>
            <person name="Sailsbery J."/>
            <person name="Clay B."/>
            <person name="Brown D."/>
            <person name="John T."/>
            <person name="Oh Y."/>
            <person name="Young N."/>
            <person name="Fitzgerald M."/>
            <person name="Haas B.J."/>
            <person name="Zeng Q."/>
            <person name="Young S."/>
            <person name="Adiconis X."/>
            <person name="Fan L."/>
            <person name="Levin J.Z."/>
            <person name="Mitchell T.K."/>
            <person name="Okubara P.A."/>
            <person name="Farman M.L."/>
            <person name="Kohn L.M."/>
            <person name="Birren B."/>
            <person name="Ma L.-J."/>
            <person name="Dean R.A."/>
        </authorList>
    </citation>
    <scope>NUCLEOTIDE SEQUENCE</scope>
    <source>
        <strain evidence="3">ATCC 64411 / 73-15</strain>
    </source>
</reference>
<dbReference type="OMA" id="AFTRMLM"/>
<feature type="compositionally biased region" description="Low complexity" evidence="1">
    <location>
        <begin position="197"/>
        <end position="206"/>
    </location>
</feature>
<feature type="compositionally biased region" description="Basic and acidic residues" evidence="1">
    <location>
        <begin position="179"/>
        <end position="194"/>
    </location>
</feature>
<dbReference type="EMBL" id="ADBL01000989">
    <property type="status" value="NOT_ANNOTATED_CDS"/>
    <property type="molecule type" value="Genomic_DNA"/>
</dbReference>
<feature type="compositionally biased region" description="Basic residues" evidence="1">
    <location>
        <begin position="349"/>
        <end position="364"/>
    </location>
</feature>